<feature type="transmembrane region" description="Helical" evidence="1">
    <location>
        <begin position="52"/>
        <end position="71"/>
    </location>
</feature>
<accession>A0A815I6Z6</accession>
<organism evidence="2 5">
    <name type="scientific">Rotaria magnacalcarata</name>
    <dbReference type="NCBI Taxonomy" id="392030"/>
    <lineage>
        <taxon>Eukaryota</taxon>
        <taxon>Metazoa</taxon>
        <taxon>Spiralia</taxon>
        <taxon>Gnathifera</taxon>
        <taxon>Rotifera</taxon>
        <taxon>Eurotatoria</taxon>
        <taxon>Bdelloidea</taxon>
        <taxon>Philodinida</taxon>
        <taxon>Philodinidae</taxon>
        <taxon>Rotaria</taxon>
    </lineage>
</organism>
<dbReference type="EMBL" id="CAJNOV010009441">
    <property type="protein sequence ID" value="CAF1363908.1"/>
    <property type="molecule type" value="Genomic_DNA"/>
</dbReference>
<evidence type="ECO:0000313" key="4">
    <source>
        <dbReference type="EMBL" id="CAF4727575.1"/>
    </source>
</evidence>
<reference evidence="2" key="1">
    <citation type="submission" date="2021-02" db="EMBL/GenBank/DDBJ databases">
        <authorList>
            <person name="Nowell W R."/>
        </authorList>
    </citation>
    <scope>NUCLEOTIDE SEQUENCE</scope>
</reference>
<evidence type="ECO:0000313" key="3">
    <source>
        <dbReference type="EMBL" id="CAF1528587.1"/>
    </source>
</evidence>
<gene>
    <name evidence="4" type="ORF">BYL167_LOCUS45136</name>
    <name evidence="2" type="ORF">CJN711_LOCUS20078</name>
    <name evidence="3" type="ORF">KQP761_LOCUS16136</name>
</gene>
<dbReference type="Gene3D" id="1.20.1070.10">
    <property type="entry name" value="Rhodopsin 7-helix transmembrane proteins"/>
    <property type="match status" value="1"/>
</dbReference>
<proteinExistence type="predicted"/>
<evidence type="ECO:0000313" key="2">
    <source>
        <dbReference type="EMBL" id="CAF1363908.1"/>
    </source>
</evidence>
<protein>
    <submittedName>
        <fullName evidence="2">Uncharacterized protein</fullName>
    </submittedName>
</protein>
<keyword evidence="1" id="KW-1133">Transmembrane helix</keyword>
<evidence type="ECO:0000256" key="1">
    <source>
        <dbReference type="SAM" id="Phobius"/>
    </source>
</evidence>
<keyword evidence="1" id="KW-0472">Membrane</keyword>
<dbReference type="SUPFAM" id="SSF81321">
    <property type="entry name" value="Family A G protein-coupled receptor-like"/>
    <property type="match status" value="1"/>
</dbReference>
<dbReference type="Proteomes" id="UP000663834">
    <property type="component" value="Unassembled WGS sequence"/>
</dbReference>
<dbReference type="EMBL" id="CAJOBH010124334">
    <property type="protein sequence ID" value="CAF4727575.1"/>
    <property type="molecule type" value="Genomic_DNA"/>
</dbReference>
<name>A0A815I6Z6_9BILA</name>
<keyword evidence="1" id="KW-0812">Transmembrane</keyword>
<dbReference type="Proteomes" id="UP000663855">
    <property type="component" value="Unassembled WGS sequence"/>
</dbReference>
<dbReference type="Proteomes" id="UP000681967">
    <property type="component" value="Unassembled WGS sequence"/>
</dbReference>
<sequence length="106" mass="12626">MIITMIFFVTLTHIHDPIHRQLIDDFDGDEKRIWCFARYSARVNIYNLSLNLIHFLVPFSINVICTLLMIIKLARHRFNSHTVTPFGENLQMKYADRNIHCRHILC</sequence>
<comment type="caution">
    <text evidence="2">The sequence shown here is derived from an EMBL/GenBank/DDBJ whole genome shotgun (WGS) entry which is preliminary data.</text>
</comment>
<evidence type="ECO:0000313" key="5">
    <source>
        <dbReference type="Proteomes" id="UP000663855"/>
    </source>
</evidence>
<dbReference type="OrthoDB" id="10059691at2759"/>
<dbReference type="AlphaFoldDB" id="A0A815I6Z6"/>
<dbReference type="EMBL" id="CAJNOW010008076">
    <property type="protein sequence ID" value="CAF1528587.1"/>
    <property type="molecule type" value="Genomic_DNA"/>
</dbReference>